<organism evidence="1 2">
    <name type="scientific">Eumeta variegata</name>
    <name type="common">Bagworm moth</name>
    <name type="synonym">Eumeta japonica</name>
    <dbReference type="NCBI Taxonomy" id="151549"/>
    <lineage>
        <taxon>Eukaryota</taxon>
        <taxon>Metazoa</taxon>
        <taxon>Ecdysozoa</taxon>
        <taxon>Arthropoda</taxon>
        <taxon>Hexapoda</taxon>
        <taxon>Insecta</taxon>
        <taxon>Pterygota</taxon>
        <taxon>Neoptera</taxon>
        <taxon>Endopterygota</taxon>
        <taxon>Lepidoptera</taxon>
        <taxon>Glossata</taxon>
        <taxon>Ditrysia</taxon>
        <taxon>Tineoidea</taxon>
        <taxon>Psychidae</taxon>
        <taxon>Oiketicinae</taxon>
        <taxon>Eumeta</taxon>
    </lineage>
</organism>
<keyword evidence="2" id="KW-1185">Reference proteome</keyword>
<evidence type="ECO:0000313" key="1">
    <source>
        <dbReference type="EMBL" id="GBP37871.1"/>
    </source>
</evidence>
<proteinExistence type="predicted"/>
<protein>
    <submittedName>
        <fullName evidence="1">Uncharacterized protein</fullName>
    </submittedName>
</protein>
<comment type="caution">
    <text evidence="1">The sequence shown here is derived from an EMBL/GenBank/DDBJ whole genome shotgun (WGS) entry which is preliminary data.</text>
</comment>
<reference evidence="1 2" key="1">
    <citation type="journal article" date="2019" name="Commun. Biol.">
        <title>The bagworm genome reveals a unique fibroin gene that provides high tensile strength.</title>
        <authorList>
            <person name="Kono N."/>
            <person name="Nakamura H."/>
            <person name="Ohtoshi R."/>
            <person name="Tomita M."/>
            <person name="Numata K."/>
            <person name="Arakawa K."/>
        </authorList>
    </citation>
    <scope>NUCLEOTIDE SEQUENCE [LARGE SCALE GENOMIC DNA]</scope>
</reference>
<sequence length="83" mass="9133">MVIPLESRVSEIGGENLYPGGSQARLPLDNAIKNLDCAIVRAHKHKRQHGAQTHTQIWIIMGPKKNSSSAPKNIRVCDAHLTI</sequence>
<dbReference type="AlphaFoldDB" id="A0A4C1VHC0"/>
<accession>A0A4C1VHC0</accession>
<gene>
    <name evidence="1" type="ORF">EVAR_21406_1</name>
</gene>
<dbReference type="Proteomes" id="UP000299102">
    <property type="component" value="Unassembled WGS sequence"/>
</dbReference>
<dbReference type="EMBL" id="BGZK01000340">
    <property type="protein sequence ID" value="GBP37871.1"/>
    <property type="molecule type" value="Genomic_DNA"/>
</dbReference>
<evidence type="ECO:0000313" key="2">
    <source>
        <dbReference type="Proteomes" id="UP000299102"/>
    </source>
</evidence>
<name>A0A4C1VHC0_EUMVA</name>